<dbReference type="InterPro" id="IPR051206">
    <property type="entry name" value="NAMLAA_amidase_2"/>
</dbReference>
<evidence type="ECO:0000256" key="1">
    <source>
        <dbReference type="ARBA" id="ARBA00001561"/>
    </source>
</evidence>
<dbReference type="Pfam" id="PF01471">
    <property type="entry name" value="PG_binding_1"/>
    <property type="match status" value="1"/>
</dbReference>
<dbReference type="FunFam" id="3.40.80.10:FF:000003">
    <property type="entry name" value="N-acetylmuramoyl-L-alanine amidase"/>
    <property type="match status" value="1"/>
</dbReference>
<evidence type="ECO:0000256" key="5">
    <source>
        <dbReference type="ARBA" id="ARBA00023316"/>
    </source>
</evidence>
<dbReference type="PROSITE" id="PS51257">
    <property type="entry name" value="PROKAR_LIPOPROTEIN"/>
    <property type="match status" value="1"/>
</dbReference>
<evidence type="ECO:0000256" key="2">
    <source>
        <dbReference type="ARBA" id="ARBA00007553"/>
    </source>
</evidence>
<organism evidence="7 8">
    <name type="scientific">Pseudomonas cavernae</name>
    <dbReference type="NCBI Taxonomy" id="2320867"/>
    <lineage>
        <taxon>Bacteria</taxon>
        <taxon>Pseudomonadati</taxon>
        <taxon>Pseudomonadota</taxon>
        <taxon>Gammaproteobacteria</taxon>
        <taxon>Pseudomonadales</taxon>
        <taxon>Pseudomonadaceae</taxon>
        <taxon>Pseudomonas</taxon>
    </lineage>
</organism>
<evidence type="ECO:0000259" key="6">
    <source>
        <dbReference type="SMART" id="SM00644"/>
    </source>
</evidence>
<keyword evidence="5" id="KW-0961">Cell wall biogenesis/degradation</keyword>
<dbReference type="PANTHER" id="PTHR30417">
    <property type="entry name" value="N-ACETYLMURAMOYL-L-ALANINE AMIDASE AMID"/>
    <property type="match status" value="1"/>
</dbReference>
<evidence type="ECO:0000256" key="4">
    <source>
        <dbReference type="ARBA" id="ARBA00022801"/>
    </source>
</evidence>
<dbReference type="GO" id="GO:0071555">
    <property type="term" value="P:cell wall organization"/>
    <property type="evidence" value="ECO:0007669"/>
    <property type="project" value="UniProtKB-KW"/>
</dbReference>
<name>A0A385YZD4_9PSED</name>
<dbReference type="RefSeq" id="WP_119891578.1">
    <property type="nucleotide sequence ID" value="NZ_CP032419.1"/>
</dbReference>
<evidence type="ECO:0000256" key="3">
    <source>
        <dbReference type="ARBA" id="ARBA00011901"/>
    </source>
</evidence>
<reference evidence="8" key="1">
    <citation type="submission" date="2018-09" db="EMBL/GenBank/DDBJ databases">
        <authorList>
            <person name="Zhu H."/>
        </authorList>
    </citation>
    <scope>NUCLEOTIDE SEQUENCE [LARGE SCALE GENOMIC DNA]</scope>
    <source>
        <strain evidence="8">K2W31S-8</strain>
    </source>
</reference>
<dbReference type="Pfam" id="PF01510">
    <property type="entry name" value="Amidase_2"/>
    <property type="match status" value="1"/>
</dbReference>
<dbReference type="CDD" id="cd06583">
    <property type="entry name" value="PGRP"/>
    <property type="match status" value="1"/>
</dbReference>
<keyword evidence="8" id="KW-1185">Reference proteome</keyword>
<dbReference type="SUPFAM" id="SSF47090">
    <property type="entry name" value="PGBD-like"/>
    <property type="match status" value="1"/>
</dbReference>
<dbReference type="Proteomes" id="UP000265560">
    <property type="component" value="Chromosome"/>
</dbReference>
<dbReference type="Gene3D" id="1.10.101.10">
    <property type="entry name" value="PGBD-like superfamily/PGBD"/>
    <property type="match status" value="1"/>
</dbReference>
<dbReference type="Gene3D" id="3.40.80.10">
    <property type="entry name" value="Peptidoglycan recognition protein-like"/>
    <property type="match status" value="1"/>
</dbReference>
<comment type="catalytic activity">
    <reaction evidence="1">
        <text>Hydrolyzes the link between N-acetylmuramoyl residues and L-amino acid residues in certain cell-wall glycopeptides.</text>
        <dbReference type="EC" id="3.5.1.28"/>
    </reaction>
</comment>
<dbReference type="InterPro" id="IPR036366">
    <property type="entry name" value="PGBDSf"/>
</dbReference>
<dbReference type="InterPro" id="IPR002502">
    <property type="entry name" value="Amidase_domain"/>
</dbReference>
<comment type="similarity">
    <text evidence="2">Belongs to the N-acetylmuramoyl-L-alanine amidase 2 family.</text>
</comment>
<dbReference type="GO" id="GO:0008745">
    <property type="term" value="F:N-acetylmuramoyl-L-alanine amidase activity"/>
    <property type="evidence" value="ECO:0007669"/>
    <property type="project" value="UniProtKB-EC"/>
</dbReference>
<dbReference type="EMBL" id="CP032419">
    <property type="protein sequence ID" value="AYC30943.1"/>
    <property type="molecule type" value="Genomic_DNA"/>
</dbReference>
<keyword evidence="4" id="KW-0378">Hydrolase</keyword>
<protein>
    <recommendedName>
        <fullName evidence="3">N-acetylmuramoyl-L-alanine amidase</fullName>
        <ecNumber evidence="3">3.5.1.28</ecNumber>
    </recommendedName>
</protein>
<dbReference type="InterPro" id="IPR036505">
    <property type="entry name" value="Amidase/PGRP_sf"/>
</dbReference>
<dbReference type="OrthoDB" id="9794842at2"/>
<feature type="domain" description="N-acetylmuramoyl-L-alanine amidase" evidence="6">
    <location>
        <begin position="24"/>
        <end position="163"/>
    </location>
</feature>
<dbReference type="KEGG" id="pcav:D3880_00435"/>
<dbReference type="SMART" id="SM00644">
    <property type="entry name" value="Ami_2"/>
    <property type="match status" value="1"/>
</dbReference>
<evidence type="ECO:0000313" key="7">
    <source>
        <dbReference type="EMBL" id="AYC30943.1"/>
    </source>
</evidence>
<evidence type="ECO:0000313" key="8">
    <source>
        <dbReference type="Proteomes" id="UP000265560"/>
    </source>
</evidence>
<dbReference type="EC" id="3.5.1.28" evidence="3"/>
<accession>A0A385YZD4</accession>
<dbReference type="InterPro" id="IPR036365">
    <property type="entry name" value="PGBD-like_sf"/>
</dbReference>
<dbReference type="GO" id="GO:0009254">
    <property type="term" value="P:peptidoglycan turnover"/>
    <property type="evidence" value="ECO:0007669"/>
    <property type="project" value="TreeGrafter"/>
</dbReference>
<dbReference type="GO" id="GO:0019867">
    <property type="term" value="C:outer membrane"/>
    <property type="evidence" value="ECO:0007669"/>
    <property type="project" value="TreeGrafter"/>
</dbReference>
<dbReference type="GO" id="GO:0009253">
    <property type="term" value="P:peptidoglycan catabolic process"/>
    <property type="evidence" value="ECO:0007669"/>
    <property type="project" value="InterPro"/>
</dbReference>
<dbReference type="InterPro" id="IPR002477">
    <property type="entry name" value="Peptidoglycan-bd-like"/>
</dbReference>
<sequence length="259" mass="28483">MKTPAFALILALLAGCAGGPQIDNSHPSASYDSRVQFVVLHYTSTDLQHSLQLLTHGELSSHYLIGAAPPTIYRLVDENQRAWHAGESEWQGRTWLNSSSIGIELVNPGYADSANGRVWYPYREEQIEALIVLLKDIVQRYRIAPENIVGHSDIAPQRKLDPGPLFPWQRLAAAGLGRWPEAGAVARAQARFAQAPPSAGWFQQQLRRLGYAVPQSGELDAPTRQVLAAFQMHYRPSRCDGQADAQTAALLSVLNGSPR</sequence>
<gene>
    <name evidence="7" type="ORF">D3880_00435</name>
</gene>
<dbReference type="PANTHER" id="PTHR30417:SF1">
    <property type="entry name" value="N-ACETYLMURAMOYL-L-ALANINE AMIDASE AMID"/>
    <property type="match status" value="1"/>
</dbReference>
<proteinExistence type="inferred from homology"/>
<dbReference type="SUPFAM" id="SSF55846">
    <property type="entry name" value="N-acetylmuramoyl-L-alanine amidase-like"/>
    <property type="match status" value="1"/>
</dbReference>
<dbReference type="AlphaFoldDB" id="A0A385YZD4"/>